<organism evidence="2 3">
    <name type="scientific">Caryophanon tenue</name>
    <dbReference type="NCBI Taxonomy" id="33978"/>
    <lineage>
        <taxon>Bacteria</taxon>
        <taxon>Bacillati</taxon>
        <taxon>Bacillota</taxon>
        <taxon>Bacilli</taxon>
        <taxon>Bacillales</taxon>
        <taxon>Caryophanaceae</taxon>
        <taxon>Caryophanon</taxon>
    </lineage>
</organism>
<reference evidence="2 3" key="1">
    <citation type="submission" date="2016-07" db="EMBL/GenBank/DDBJ databases">
        <title>Caryophanon tenue genome sequencing.</title>
        <authorList>
            <person name="Verma A."/>
            <person name="Pal Y."/>
            <person name="Krishnamurthi S."/>
        </authorList>
    </citation>
    <scope>NUCLEOTIDE SEQUENCE [LARGE SCALE GENOMIC DNA]</scope>
    <source>
        <strain evidence="2 3">DSM 14152</strain>
    </source>
</reference>
<name>A0A1C0Y6S2_9BACL</name>
<feature type="signal peptide" evidence="1">
    <location>
        <begin position="1"/>
        <end position="23"/>
    </location>
</feature>
<evidence type="ECO:0000313" key="3">
    <source>
        <dbReference type="Proteomes" id="UP000093199"/>
    </source>
</evidence>
<gene>
    <name evidence="2" type="ORF">A6M13_05400</name>
</gene>
<accession>A0A1C0Y6S2</accession>
<protein>
    <recommendedName>
        <fullName evidence="4">Secreted protein</fullName>
    </recommendedName>
</protein>
<sequence length="69" mass="8254">MRRIYICICFISIFFFGVTPTNATTINDTPTNTTLHHWNFYNDAFVVEDRDTIAHEQVTIPHRWGNFFW</sequence>
<dbReference type="RefSeq" id="WP_066547354.1">
    <property type="nucleotide sequence ID" value="NZ_MASJ01000039.1"/>
</dbReference>
<dbReference type="Proteomes" id="UP000093199">
    <property type="component" value="Unassembled WGS sequence"/>
</dbReference>
<evidence type="ECO:0000313" key="2">
    <source>
        <dbReference type="EMBL" id="OCS82835.1"/>
    </source>
</evidence>
<proteinExistence type="predicted"/>
<dbReference type="AlphaFoldDB" id="A0A1C0Y6S2"/>
<keyword evidence="3" id="KW-1185">Reference proteome</keyword>
<evidence type="ECO:0008006" key="4">
    <source>
        <dbReference type="Google" id="ProtNLM"/>
    </source>
</evidence>
<feature type="chain" id="PRO_5008648938" description="Secreted protein" evidence="1">
    <location>
        <begin position="24"/>
        <end position="69"/>
    </location>
</feature>
<evidence type="ECO:0000256" key="1">
    <source>
        <dbReference type="SAM" id="SignalP"/>
    </source>
</evidence>
<comment type="caution">
    <text evidence="2">The sequence shown here is derived from an EMBL/GenBank/DDBJ whole genome shotgun (WGS) entry which is preliminary data.</text>
</comment>
<keyword evidence="1" id="KW-0732">Signal</keyword>
<dbReference type="EMBL" id="MASJ01000039">
    <property type="protein sequence ID" value="OCS82835.1"/>
    <property type="molecule type" value="Genomic_DNA"/>
</dbReference>
<dbReference type="STRING" id="33978.A6M13_05400"/>